<organism evidence="5 6">
    <name type="scientific">Plectosphaerella cucumerina</name>
    <dbReference type="NCBI Taxonomy" id="40658"/>
    <lineage>
        <taxon>Eukaryota</taxon>
        <taxon>Fungi</taxon>
        <taxon>Dikarya</taxon>
        <taxon>Ascomycota</taxon>
        <taxon>Pezizomycotina</taxon>
        <taxon>Sordariomycetes</taxon>
        <taxon>Hypocreomycetidae</taxon>
        <taxon>Glomerellales</taxon>
        <taxon>Plectosphaerellaceae</taxon>
        <taxon>Plectosphaerella</taxon>
    </lineage>
</organism>
<evidence type="ECO:0000313" key="6">
    <source>
        <dbReference type="Proteomes" id="UP000813385"/>
    </source>
</evidence>
<dbReference type="PANTHER" id="PTHR10091">
    <property type="entry name" value="ALDOSE-1-EPIMERASE"/>
    <property type="match status" value="1"/>
</dbReference>
<dbReference type="GO" id="GO:0033499">
    <property type="term" value="P:galactose catabolic process via UDP-galactose, Leloir pathway"/>
    <property type="evidence" value="ECO:0007669"/>
    <property type="project" value="TreeGrafter"/>
</dbReference>
<dbReference type="InterPro" id="IPR047215">
    <property type="entry name" value="Galactose_mutarotase-like"/>
</dbReference>
<dbReference type="InterPro" id="IPR011013">
    <property type="entry name" value="Gal_mutarotase_sf_dom"/>
</dbReference>
<reference evidence="5" key="1">
    <citation type="journal article" date="2021" name="Nat. Commun.">
        <title>Genetic determinants of endophytism in the Arabidopsis root mycobiome.</title>
        <authorList>
            <person name="Mesny F."/>
            <person name="Miyauchi S."/>
            <person name="Thiergart T."/>
            <person name="Pickel B."/>
            <person name="Atanasova L."/>
            <person name="Karlsson M."/>
            <person name="Huettel B."/>
            <person name="Barry K.W."/>
            <person name="Haridas S."/>
            <person name="Chen C."/>
            <person name="Bauer D."/>
            <person name="Andreopoulos W."/>
            <person name="Pangilinan J."/>
            <person name="LaButti K."/>
            <person name="Riley R."/>
            <person name="Lipzen A."/>
            <person name="Clum A."/>
            <person name="Drula E."/>
            <person name="Henrissat B."/>
            <person name="Kohler A."/>
            <person name="Grigoriev I.V."/>
            <person name="Martin F.M."/>
            <person name="Hacquard S."/>
        </authorList>
    </citation>
    <scope>NUCLEOTIDE SEQUENCE</scope>
    <source>
        <strain evidence="5">MPI-CAGE-AT-0016</strain>
    </source>
</reference>
<feature type="chain" id="PRO_5035429964" evidence="4">
    <location>
        <begin position="21"/>
        <end position="415"/>
    </location>
</feature>
<dbReference type="Proteomes" id="UP000813385">
    <property type="component" value="Unassembled WGS sequence"/>
</dbReference>
<evidence type="ECO:0000256" key="4">
    <source>
        <dbReference type="SAM" id="SignalP"/>
    </source>
</evidence>
<dbReference type="GO" id="GO:0030246">
    <property type="term" value="F:carbohydrate binding"/>
    <property type="evidence" value="ECO:0007669"/>
    <property type="project" value="InterPro"/>
</dbReference>
<protein>
    <submittedName>
        <fullName evidence="5">Aldose 1-epimerase</fullName>
    </submittedName>
</protein>
<evidence type="ECO:0000256" key="3">
    <source>
        <dbReference type="ARBA" id="ARBA00023277"/>
    </source>
</evidence>
<evidence type="ECO:0000313" key="5">
    <source>
        <dbReference type="EMBL" id="KAH7367218.1"/>
    </source>
</evidence>
<dbReference type="GO" id="GO:0004034">
    <property type="term" value="F:aldose 1-epimerase activity"/>
    <property type="evidence" value="ECO:0007669"/>
    <property type="project" value="TreeGrafter"/>
</dbReference>
<dbReference type="InterPro" id="IPR008183">
    <property type="entry name" value="Aldose_1/G6P_1-epimerase"/>
</dbReference>
<dbReference type="InterPro" id="IPR014718">
    <property type="entry name" value="GH-type_carb-bd"/>
</dbReference>
<dbReference type="GO" id="GO:0006006">
    <property type="term" value="P:glucose metabolic process"/>
    <property type="evidence" value="ECO:0007669"/>
    <property type="project" value="TreeGrafter"/>
</dbReference>
<feature type="signal peptide" evidence="4">
    <location>
        <begin position="1"/>
        <end position="20"/>
    </location>
</feature>
<keyword evidence="3" id="KW-0119">Carbohydrate metabolism</keyword>
<name>A0A8K0TKF7_9PEZI</name>
<dbReference type="OrthoDB" id="274691at2759"/>
<dbReference type="Gene3D" id="2.70.98.10">
    <property type="match status" value="1"/>
</dbReference>
<proteinExistence type="inferred from homology"/>
<sequence length="415" mass="45810">MHLSPWLLALGALVPSLANAQATGNKTTPRPDKDGKYWIKSEHLTAGFVAYGGAISDLVVKDKYGVPRDIVAGFDTAAEYSNPETHPNYGNVPGRYANRIKNSTFEIDGETFHVKPNDNPTEEYPDGLNTLHGGPDGWGWRNFTVVTHTEDSITFSIVDPDGKEGFPGEVISYITYTLVGWDWEISMVAVSTQVKTPIMLSSHTYWNLDGFANNETSLANNHTLHMPYSGTRVGVDSILIPTGDILANERGSVNDFWSSPKLLGANITSPDLEGNCGANCTGYDNCFIINRDAHRPFDWRTLGPVASLSSAWSGIRVDVFTDQDAFQIYSCTQQDGTLPLKKSQGIEDNEDFPRIIPQYGCVVLEVQDYIDGINHPAWGREKKQIFGPADGPYVLKASYRFSVDEDEKETGRDEL</sequence>
<dbReference type="FunFam" id="2.70.98.10:FF:000014">
    <property type="entry name" value="Aldose 1-epimerase, putative"/>
    <property type="match status" value="1"/>
</dbReference>
<dbReference type="AlphaFoldDB" id="A0A8K0TKF7"/>
<gene>
    <name evidence="5" type="ORF">B0T11DRAFT_237647</name>
</gene>
<dbReference type="CDD" id="cd09019">
    <property type="entry name" value="galactose_mutarotase_like"/>
    <property type="match status" value="1"/>
</dbReference>
<accession>A0A8K0TKF7</accession>
<comment type="similarity">
    <text evidence="1">Belongs to the aldose epimerase family.</text>
</comment>
<evidence type="ECO:0000256" key="2">
    <source>
        <dbReference type="ARBA" id="ARBA00023235"/>
    </source>
</evidence>
<dbReference type="Pfam" id="PF01263">
    <property type="entry name" value="Aldose_epim"/>
    <property type="match status" value="1"/>
</dbReference>
<keyword evidence="6" id="KW-1185">Reference proteome</keyword>
<keyword evidence="2" id="KW-0413">Isomerase</keyword>
<dbReference type="PANTHER" id="PTHR10091:SF6">
    <property type="entry name" value="1-EPIMERASE, PUTATIVE (AFU_ORTHOLOGUE AFUA_3G13240)-RELATED"/>
    <property type="match status" value="1"/>
</dbReference>
<evidence type="ECO:0000256" key="1">
    <source>
        <dbReference type="ARBA" id="ARBA00006206"/>
    </source>
</evidence>
<dbReference type="SUPFAM" id="SSF74650">
    <property type="entry name" value="Galactose mutarotase-like"/>
    <property type="match status" value="1"/>
</dbReference>
<dbReference type="EMBL" id="JAGPXD010000002">
    <property type="protein sequence ID" value="KAH7367218.1"/>
    <property type="molecule type" value="Genomic_DNA"/>
</dbReference>
<keyword evidence="4" id="KW-0732">Signal</keyword>
<comment type="caution">
    <text evidence="5">The sequence shown here is derived from an EMBL/GenBank/DDBJ whole genome shotgun (WGS) entry which is preliminary data.</text>
</comment>